<sequence>MEGIFKSILLMSAAGSVLALVLLCIKPVTKRLFSPRWQYCIWLAVLIAMVLPVKVSLPAEPVLITMPENTSVQTQQSVTSENRQEPAQHTAFAETEQSRVPNIPDIPVSLARLSGFLWLTAAVLLIMYRIIKYAVFLRTIKKHSVPECSLENIPKRLTVRKTELLDAPLIVGLIKPILYLPQTEIKEDELDYILLHELTHYRRRDLLYKWFAMLVSSIHWFNPFVYIVSRQIDEECEISCDYEVCKSLTEPQKNDYMAMILDLARTSVRKNRPLTTQMASGKKMLIRRFMTMKTKKTTSKFVSALSAFFCCIFNFQVCHEAERTLFP</sequence>
<feature type="transmembrane region" description="Helical" evidence="2">
    <location>
        <begin position="6"/>
        <end position="25"/>
    </location>
</feature>
<feature type="compositionally biased region" description="Polar residues" evidence="1">
    <location>
        <begin position="74"/>
        <end position="87"/>
    </location>
</feature>
<comment type="caution">
    <text evidence="4">The sequence shown here is derived from an EMBL/GenBank/DDBJ whole genome shotgun (WGS) entry which is preliminary data.</text>
</comment>
<dbReference type="Pfam" id="PF05569">
    <property type="entry name" value="Peptidase_M56"/>
    <property type="match status" value="1"/>
</dbReference>
<gene>
    <name evidence="4" type="ORF">IAA60_02835</name>
</gene>
<organism evidence="4 5">
    <name type="scientific">Candidatus Ornithomonoglobus intestinigallinarum</name>
    <dbReference type="NCBI Taxonomy" id="2840894"/>
    <lineage>
        <taxon>Bacteria</taxon>
        <taxon>Bacillati</taxon>
        <taxon>Bacillota</taxon>
        <taxon>Clostridia</taxon>
        <taxon>Candidatus Ornithomonoglobus</taxon>
    </lineage>
</organism>
<reference evidence="4" key="1">
    <citation type="submission" date="2020-10" db="EMBL/GenBank/DDBJ databases">
        <authorList>
            <person name="Gilroy R."/>
        </authorList>
    </citation>
    <scope>NUCLEOTIDE SEQUENCE</scope>
    <source>
        <strain evidence="4">CHK181-108</strain>
    </source>
</reference>
<evidence type="ECO:0000256" key="2">
    <source>
        <dbReference type="SAM" id="Phobius"/>
    </source>
</evidence>
<protein>
    <submittedName>
        <fullName evidence="4">M56 family metallopeptidase</fullName>
    </submittedName>
</protein>
<evidence type="ECO:0000256" key="1">
    <source>
        <dbReference type="SAM" id="MobiDB-lite"/>
    </source>
</evidence>
<feature type="domain" description="Peptidase M56" evidence="3">
    <location>
        <begin position="8"/>
        <end position="291"/>
    </location>
</feature>
<feature type="transmembrane region" description="Helical" evidence="2">
    <location>
        <begin position="110"/>
        <end position="131"/>
    </location>
</feature>
<accession>A0A9D1KPF3</accession>
<proteinExistence type="predicted"/>
<dbReference type="InterPro" id="IPR008756">
    <property type="entry name" value="Peptidase_M56"/>
</dbReference>
<dbReference type="AlphaFoldDB" id="A0A9D1KPF3"/>
<reference evidence="4" key="2">
    <citation type="journal article" date="2021" name="PeerJ">
        <title>Extensive microbial diversity within the chicken gut microbiome revealed by metagenomics and culture.</title>
        <authorList>
            <person name="Gilroy R."/>
            <person name="Ravi A."/>
            <person name="Getino M."/>
            <person name="Pursley I."/>
            <person name="Horton D.L."/>
            <person name="Alikhan N.F."/>
            <person name="Baker D."/>
            <person name="Gharbi K."/>
            <person name="Hall N."/>
            <person name="Watson M."/>
            <person name="Adriaenssens E.M."/>
            <person name="Foster-Nyarko E."/>
            <person name="Jarju S."/>
            <person name="Secka A."/>
            <person name="Antonio M."/>
            <person name="Oren A."/>
            <person name="Chaudhuri R.R."/>
            <person name="La Ragione R."/>
            <person name="Hildebrand F."/>
            <person name="Pallen M.J."/>
        </authorList>
    </citation>
    <scope>NUCLEOTIDE SEQUENCE</scope>
    <source>
        <strain evidence="4">CHK181-108</strain>
    </source>
</reference>
<feature type="transmembrane region" description="Helical" evidence="2">
    <location>
        <begin position="37"/>
        <end position="57"/>
    </location>
</feature>
<keyword evidence="2" id="KW-0472">Membrane</keyword>
<dbReference type="EMBL" id="DVLU01000025">
    <property type="protein sequence ID" value="HIT84824.1"/>
    <property type="molecule type" value="Genomic_DNA"/>
</dbReference>
<name>A0A9D1KPF3_9FIRM</name>
<evidence type="ECO:0000259" key="3">
    <source>
        <dbReference type="Pfam" id="PF05569"/>
    </source>
</evidence>
<dbReference type="CDD" id="cd07341">
    <property type="entry name" value="M56_BlaR1_MecR1_like"/>
    <property type="match status" value="1"/>
</dbReference>
<dbReference type="Proteomes" id="UP000824165">
    <property type="component" value="Unassembled WGS sequence"/>
</dbReference>
<dbReference type="PANTHER" id="PTHR34978">
    <property type="entry name" value="POSSIBLE SENSOR-TRANSDUCER PROTEIN BLAR"/>
    <property type="match status" value="1"/>
</dbReference>
<evidence type="ECO:0000313" key="5">
    <source>
        <dbReference type="Proteomes" id="UP000824165"/>
    </source>
</evidence>
<keyword evidence="2" id="KW-1133">Transmembrane helix</keyword>
<dbReference type="InterPro" id="IPR052173">
    <property type="entry name" value="Beta-lactam_resp_regulator"/>
</dbReference>
<evidence type="ECO:0000313" key="4">
    <source>
        <dbReference type="EMBL" id="HIT84824.1"/>
    </source>
</evidence>
<feature type="region of interest" description="Disordered" evidence="1">
    <location>
        <begin position="74"/>
        <end position="96"/>
    </location>
</feature>
<keyword evidence="2" id="KW-0812">Transmembrane</keyword>
<dbReference type="PANTHER" id="PTHR34978:SF3">
    <property type="entry name" value="SLR0241 PROTEIN"/>
    <property type="match status" value="1"/>
</dbReference>